<evidence type="ECO:0000259" key="1">
    <source>
        <dbReference type="Pfam" id="PF02627"/>
    </source>
</evidence>
<sequence>MRIGSPRIAPVDAGQADADQKELLESLASGGRPSLNVFKTFARFPDAARAFLAWGGYILSPRNALDARRRELVILRTGFNCRSGYEWTQHVPIGQRAGLTDEEIARVKTGPGDPAWDALDRASLQACDELHADQYVQPTTWSALEPLGDKGRMDLVMTVGQYTQVSMFLNSLGVQLDEGQTLDPDLDHR</sequence>
<evidence type="ECO:0000313" key="2">
    <source>
        <dbReference type="EMBL" id="MDP4573944.1"/>
    </source>
</evidence>
<protein>
    <submittedName>
        <fullName evidence="2">Carboxymuconolactone decarboxylase family protein</fullName>
    </submittedName>
</protein>
<accession>A0ABT9HLC3</accession>
<dbReference type="Pfam" id="PF02627">
    <property type="entry name" value="CMD"/>
    <property type="match status" value="1"/>
</dbReference>
<dbReference type="InterPro" id="IPR003779">
    <property type="entry name" value="CMD-like"/>
</dbReference>
<evidence type="ECO:0000313" key="3">
    <source>
        <dbReference type="Proteomes" id="UP001240639"/>
    </source>
</evidence>
<comment type="caution">
    <text evidence="2">The sequence shown here is derived from an EMBL/GenBank/DDBJ whole genome shotgun (WGS) entry which is preliminary data.</text>
</comment>
<dbReference type="PANTHER" id="PTHR34846">
    <property type="entry name" value="4-CARBOXYMUCONOLACTONE DECARBOXYLASE FAMILY PROTEIN (AFU_ORTHOLOGUE AFUA_6G11590)"/>
    <property type="match status" value="1"/>
</dbReference>
<dbReference type="SUPFAM" id="SSF69118">
    <property type="entry name" value="AhpD-like"/>
    <property type="match status" value="1"/>
</dbReference>
<name>A0ABT9HLC3_9SPHN</name>
<proteinExistence type="predicted"/>
<gene>
    <name evidence="2" type="ORF">Q9K02_02170</name>
</gene>
<keyword evidence="3" id="KW-1185">Reference proteome</keyword>
<organism evidence="2 3">
    <name type="scientific">Qipengyuania profundimaris</name>
    <dbReference type="NCBI Taxonomy" id="3067652"/>
    <lineage>
        <taxon>Bacteria</taxon>
        <taxon>Pseudomonadati</taxon>
        <taxon>Pseudomonadota</taxon>
        <taxon>Alphaproteobacteria</taxon>
        <taxon>Sphingomonadales</taxon>
        <taxon>Erythrobacteraceae</taxon>
        <taxon>Qipengyuania</taxon>
    </lineage>
</organism>
<dbReference type="InterPro" id="IPR029032">
    <property type="entry name" value="AhpD-like"/>
</dbReference>
<feature type="domain" description="Carboxymuconolactone decarboxylase-like" evidence="1">
    <location>
        <begin position="45"/>
        <end position="107"/>
    </location>
</feature>
<dbReference type="Gene3D" id="1.20.1290.10">
    <property type="entry name" value="AhpD-like"/>
    <property type="match status" value="1"/>
</dbReference>
<dbReference type="RefSeq" id="WP_305931403.1">
    <property type="nucleotide sequence ID" value="NZ_JAVAIM010000001.1"/>
</dbReference>
<dbReference type="PANTHER" id="PTHR34846:SF5">
    <property type="entry name" value="CARBOXYMUCONOLACTONE DECARBOXYLASE-LIKE DOMAIN-CONTAINING PROTEIN"/>
    <property type="match status" value="1"/>
</dbReference>
<reference evidence="2 3" key="1">
    <citation type="submission" date="2023-08" db="EMBL/GenBank/DDBJ databases">
        <title>genomic of G39.</title>
        <authorList>
            <person name="Wang Y."/>
        </authorList>
    </citation>
    <scope>NUCLEOTIDE SEQUENCE [LARGE SCALE GENOMIC DNA]</scope>
    <source>
        <strain evidence="2 3">G39</strain>
    </source>
</reference>
<dbReference type="Proteomes" id="UP001240639">
    <property type="component" value="Unassembled WGS sequence"/>
</dbReference>
<dbReference type="EMBL" id="JAVAIM010000001">
    <property type="protein sequence ID" value="MDP4573944.1"/>
    <property type="molecule type" value="Genomic_DNA"/>
</dbReference>